<reference evidence="2 3" key="1">
    <citation type="submission" date="2023-12" db="EMBL/GenBank/DDBJ databases">
        <title>Sinomonas terricola sp. nov, isolated from litchi orchard soil in Guangdong, PR China.</title>
        <authorList>
            <person name="Jiaxin W."/>
            <person name="Yang Z."/>
            <person name="Honghui Z."/>
        </authorList>
    </citation>
    <scope>NUCLEOTIDE SEQUENCE [LARGE SCALE GENOMIC DNA]</scope>
    <source>
        <strain evidence="2 3">JGH33</strain>
    </source>
</reference>
<evidence type="ECO:0000313" key="2">
    <source>
        <dbReference type="EMBL" id="MEA5453298.1"/>
    </source>
</evidence>
<evidence type="ECO:0000256" key="1">
    <source>
        <dbReference type="SAM" id="MobiDB-lite"/>
    </source>
</evidence>
<organism evidence="2 3">
    <name type="scientific">Sinomonas terricola</name>
    <dbReference type="NCBI Taxonomy" id="3110330"/>
    <lineage>
        <taxon>Bacteria</taxon>
        <taxon>Bacillati</taxon>
        <taxon>Actinomycetota</taxon>
        <taxon>Actinomycetes</taxon>
        <taxon>Micrococcales</taxon>
        <taxon>Micrococcaceae</taxon>
        <taxon>Sinomonas</taxon>
    </lineage>
</organism>
<dbReference type="EMBL" id="JAYGGQ010000001">
    <property type="protein sequence ID" value="MEA5453298.1"/>
    <property type="molecule type" value="Genomic_DNA"/>
</dbReference>
<comment type="caution">
    <text evidence="2">The sequence shown here is derived from an EMBL/GenBank/DDBJ whole genome shotgun (WGS) entry which is preliminary data.</text>
</comment>
<dbReference type="Proteomes" id="UP001304769">
    <property type="component" value="Unassembled WGS sequence"/>
</dbReference>
<accession>A0ABU5T0V3</accession>
<feature type="region of interest" description="Disordered" evidence="1">
    <location>
        <begin position="57"/>
        <end position="79"/>
    </location>
</feature>
<feature type="compositionally biased region" description="Basic residues" evidence="1">
    <location>
        <begin position="70"/>
        <end position="79"/>
    </location>
</feature>
<protein>
    <submittedName>
        <fullName evidence="2">Uncharacterized protein</fullName>
    </submittedName>
</protein>
<dbReference type="RefSeq" id="WP_323277070.1">
    <property type="nucleotide sequence ID" value="NZ_JAYGGQ010000001.1"/>
</dbReference>
<keyword evidence="3" id="KW-1185">Reference proteome</keyword>
<sequence length="79" mass="8819">MSDDPTPYVRALAEEYRRCVQAGAAHITICVVEELTRHGWNFDDQTGGLVRIQERAVVKSAPETPESPAPRRRAATLKE</sequence>
<name>A0ABU5T0V3_9MICC</name>
<gene>
    <name evidence="2" type="ORF">SPF06_01050</name>
</gene>
<evidence type="ECO:0000313" key="3">
    <source>
        <dbReference type="Proteomes" id="UP001304769"/>
    </source>
</evidence>
<proteinExistence type="predicted"/>